<dbReference type="Proteomes" id="UP001551582">
    <property type="component" value="Unassembled WGS sequence"/>
</dbReference>
<reference evidence="1 2" key="1">
    <citation type="submission" date="2024-06" db="EMBL/GenBank/DDBJ databases">
        <title>The Natural Products Discovery Center: Release of the First 8490 Sequenced Strains for Exploring Actinobacteria Biosynthetic Diversity.</title>
        <authorList>
            <person name="Kalkreuter E."/>
            <person name="Kautsar S.A."/>
            <person name="Yang D."/>
            <person name="Bader C.D."/>
            <person name="Teijaro C.N."/>
            <person name="Fluegel L."/>
            <person name="Davis C.M."/>
            <person name="Simpson J.R."/>
            <person name="Lauterbach L."/>
            <person name="Steele A.D."/>
            <person name="Gui C."/>
            <person name="Meng S."/>
            <person name="Li G."/>
            <person name="Viehrig K."/>
            <person name="Ye F."/>
            <person name="Su P."/>
            <person name="Kiefer A.F."/>
            <person name="Nichols A."/>
            <person name="Cepeda A.J."/>
            <person name="Yan W."/>
            <person name="Fan B."/>
            <person name="Jiang Y."/>
            <person name="Adhikari A."/>
            <person name="Zheng C.-J."/>
            <person name="Schuster L."/>
            <person name="Cowan T.M."/>
            <person name="Smanski M.J."/>
            <person name="Chevrette M.G."/>
            <person name="De Carvalho L.P.S."/>
            <person name="Shen B."/>
        </authorList>
    </citation>
    <scope>NUCLEOTIDE SEQUENCE [LARGE SCALE GENOMIC DNA]</scope>
    <source>
        <strain evidence="1 2">NPDC048274</strain>
    </source>
</reference>
<comment type="caution">
    <text evidence="1">The sequence shown here is derived from an EMBL/GenBank/DDBJ whole genome shotgun (WGS) entry which is preliminary data.</text>
</comment>
<sequence length="154" mass="16596">MSTTTFTLPDIVTALNGGFGMAAAETPLTIAEPRFTLPMAATLAHLNDPDVKWADVALTYATVRAQIEAEHEMTVPEDDGRTWTRDQVADAVNWAIDEAAGTRRLGACADDLDNLAVNAVLTLLDDPDATFEDVATECYGEDPDEIARWARDAA</sequence>
<name>A0ABV3ED69_9ACTN</name>
<evidence type="ECO:0000313" key="2">
    <source>
        <dbReference type="Proteomes" id="UP001551582"/>
    </source>
</evidence>
<keyword evidence="2" id="KW-1185">Reference proteome</keyword>
<accession>A0ABV3ED69</accession>
<dbReference type="RefSeq" id="WP_359987468.1">
    <property type="nucleotide sequence ID" value="NZ_JBEZLS010000026.1"/>
</dbReference>
<dbReference type="EMBL" id="JBEZLS010000026">
    <property type="protein sequence ID" value="MEU9355075.1"/>
    <property type="molecule type" value="Genomic_DNA"/>
</dbReference>
<evidence type="ECO:0000313" key="1">
    <source>
        <dbReference type="EMBL" id="MEU9355075.1"/>
    </source>
</evidence>
<gene>
    <name evidence="1" type="ORF">AB0D65_29775</name>
</gene>
<protein>
    <submittedName>
        <fullName evidence="1">Uncharacterized protein</fullName>
    </submittedName>
</protein>
<organism evidence="1 2">
    <name type="scientific">Streptomyces griseoloalbus</name>
    <dbReference type="NCBI Taxonomy" id="67303"/>
    <lineage>
        <taxon>Bacteria</taxon>
        <taxon>Bacillati</taxon>
        <taxon>Actinomycetota</taxon>
        <taxon>Actinomycetes</taxon>
        <taxon>Kitasatosporales</taxon>
        <taxon>Streptomycetaceae</taxon>
        <taxon>Streptomyces</taxon>
    </lineage>
</organism>
<proteinExistence type="predicted"/>